<dbReference type="PANTHER" id="PTHR41335">
    <property type="entry name" value="MEMBRANE PROTEIN-RELATED"/>
    <property type="match status" value="1"/>
</dbReference>
<sequence>MQLLLILGIIVAIAAVAFALQNNMPVAVTFGMWSFESSLAMMLLLAMGVGAVIAVLLSWPAMIKSRWVGSRLRRQVNKLEADKAVLEQRVAQLEAELVRVSPEPVPEEPQRFLGLKSILLGSETGKHEE</sequence>
<evidence type="ECO:0000256" key="2">
    <source>
        <dbReference type="ARBA" id="ARBA00022692"/>
    </source>
</evidence>
<keyword evidence="3 6" id="KW-1133">Transmembrane helix</keyword>
<dbReference type="Proteomes" id="UP000183107">
    <property type="component" value="Unassembled WGS sequence"/>
</dbReference>
<gene>
    <name evidence="8" type="ORF">SAMN05216386_0964</name>
</gene>
<name>A0A1I4Z194_9PROT</name>
<accession>A0A1I4Z194</accession>
<evidence type="ECO:0000256" key="3">
    <source>
        <dbReference type="ARBA" id="ARBA00022989"/>
    </source>
</evidence>
<protein>
    <submittedName>
        <fullName evidence="8">Uncharacterized integral membrane protein</fullName>
    </submittedName>
</protein>
<keyword evidence="2 6" id="KW-0812">Transmembrane</keyword>
<evidence type="ECO:0000256" key="4">
    <source>
        <dbReference type="ARBA" id="ARBA00023136"/>
    </source>
</evidence>
<evidence type="ECO:0000313" key="8">
    <source>
        <dbReference type="EMBL" id="SFN43670.1"/>
    </source>
</evidence>
<evidence type="ECO:0000313" key="9">
    <source>
        <dbReference type="Proteomes" id="UP000183107"/>
    </source>
</evidence>
<evidence type="ECO:0000256" key="5">
    <source>
        <dbReference type="SAM" id="Coils"/>
    </source>
</evidence>
<feature type="coiled-coil region" evidence="5">
    <location>
        <begin position="69"/>
        <end position="96"/>
    </location>
</feature>
<reference evidence="9" key="1">
    <citation type="submission" date="2016-10" db="EMBL/GenBank/DDBJ databases">
        <authorList>
            <person name="Varghese N."/>
        </authorList>
    </citation>
    <scope>NUCLEOTIDE SEQUENCE [LARGE SCALE GENOMIC DNA]</scope>
    <source>
        <strain evidence="9">Nsp8</strain>
    </source>
</reference>
<dbReference type="GO" id="GO:0005886">
    <property type="term" value="C:plasma membrane"/>
    <property type="evidence" value="ECO:0007669"/>
    <property type="project" value="InterPro"/>
</dbReference>
<feature type="transmembrane region" description="Helical" evidence="6">
    <location>
        <begin position="43"/>
        <end position="63"/>
    </location>
</feature>
<proteinExistence type="predicted"/>
<dbReference type="AlphaFoldDB" id="A0A1I4Z194"/>
<dbReference type="PANTHER" id="PTHR41335:SF1">
    <property type="entry name" value="MEMBRANE PROTEIN"/>
    <property type="match status" value="1"/>
</dbReference>
<dbReference type="InterPro" id="IPR010445">
    <property type="entry name" value="LapA_dom"/>
</dbReference>
<dbReference type="OrthoDB" id="8565840at2"/>
<keyword evidence="4 6" id="KW-0472">Membrane</keyword>
<evidence type="ECO:0000256" key="6">
    <source>
        <dbReference type="SAM" id="Phobius"/>
    </source>
</evidence>
<evidence type="ECO:0000259" key="7">
    <source>
        <dbReference type="Pfam" id="PF06305"/>
    </source>
</evidence>
<dbReference type="RefSeq" id="WP_074795121.1">
    <property type="nucleotide sequence ID" value="NZ_FOVJ01000001.1"/>
</dbReference>
<evidence type="ECO:0000256" key="1">
    <source>
        <dbReference type="ARBA" id="ARBA00022475"/>
    </source>
</evidence>
<dbReference type="Pfam" id="PF06305">
    <property type="entry name" value="LapA_dom"/>
    <property type="match status" value="1"/>
</dbReference>
<keyword evidence="5" id="KW-0175">Coiled coil</keyword>
<organism evidence="8 9">
    <name type="scientific">Nitrosospira briensis</name>
    <dbReference type="NCBI Taxonomy" id="35799"/>
    <lineage>
        <taxon>Bacteria</taxon>
        <taxon>Pseudomonadati</taxon>
        <taxon>Pseudomonadota</taxon>
        <taxon>Betaproteobacteria</taxon>
        <taxon>Nitrosomonadales</taxon>
        <taxon>Nitrosomonadaceae</taxon>
        <taxon>Nitrosospira</taxon>
    </lineage>
</organism>
<feature type="domain" description="Lipopolysaccharide assembly protein A" evidence="7">
    <location>
        <begin position="21"/>
        <end position="83"/>
    </location>
</feature>
<keyword evidence="1" id="KW-1003">Cell membrane</keyword>
<keyword evidence="9" id="KW-1185">Reference proteome</keyword>
<dbReference type="EMBL" id="FOVJ01000001">
    <property type="protein sequence ID" value="SFN43670.1"/>
    <property type="molecule type" value="Genomic_DNA"/>
</dbReference>